<accession>A0ABU0MZ24</accession>
<comment type="caution">
    <text evidence="2">The sequence shown here is derived from an EMBL/GenBank/DDBJ whole genome shotgun (WGS) entry which is preliminary data.</text>
</comment>
<keyword evidence="1" id="KW-1133">Transmembrane helix</keyword>
<dbReference type="RefSeq" id="WP_307504847.1">
    <property type="nucleotide sequence ID" value="NZ_BAAACE010000028.1"/>
</dbReference>
<dbReference type="Proteomes" id="UP001232584">
    <property type="component" value="Unassembled WGS sequence"/>
</dbReference>
<keyword evidence="1" id="KW-0472">Membrane</keyword>
<gene>
    <name evidence="2" type="ORF">QOZ92_001284</name>
</gene>
<evidence type="ECO:0000313" key="2">
    <source>
        <dbReference type="EMBL" id="MDQ0556171.1"/>
    </source>
</evidence>
<keyword evidence="1" id="KW-0812">Transmembrane</keyword>
<feature type="transmembrane region" description="Helical" evidence="1">
    <location>
        <begin position="69"/>
        <end position="91"/>
    </location>
</feature>
<evidence type="ECO:0000313" key="3">
    <source>
        <dbReference type="Proteomes" id="UP001232584"/>
    </source>
</evidence>
<sequence>MKKQKLGIVMYSNENSAKVKIETNKKHLNSSNYQGNKRNIITASNYIGAKPGQHVCVEFNSIKSIKLMYIFYIQPVLFAILGLLIGNYMALTLNQPSLLYEITFACIICTIAVIYKDYYKEKNKKNIKIQADIKKIL</sequence>
<keyword evidence="3" id="KW-1185">Reference proteome</keyword>
<feature type="transmembrane region" description="Helical" evidence="1">
    <location>
        <begin position="97"/>
        <end position="115"/>
    </location>
</feature>
<dbReference type="Pfam" id="PF04246">
    <property type="entry name" value="RseC_MucC"/>
    <property type="match status" value="1"/>
</dbReference>
<organism evidence="2 3">
    <name type="scientific">Paraclostridium ghonii</name>
    <dbReference type="NCBI Taxonomy" id="29358"/>
    <lineage>
        <taxon>Bacteria</taxon>
        <taxon>Bacillati</taxon>
        <taxon>Bacillota</taxon>
        <taxon>Clostridia</taxon>
        <taxon>Peptostreptococcales</taxon>
        <taxon>Peptostreptococcaceae</taxon>
        <taxon>Paraclostridium</taxon>
    </lineage>
</organism>
<dbReference type="EMBL" id="JAUSWG010000004">
    <property type="protein sequence ID" value="MDQ0556171.1"/>
    <property type="molecule type" value="Genomic_DNA"/>
</dbReference>
<name>A0ABU0MZ24_9FIRM</name>
<protein>
    <submittedName>
        <fullName evidence="2">Positive regulator of sigma E activity</fullName>
    </submittedName>
</protein>
<reference evidence="2 3" key="1">
    <citation type="submission" date="2023-07" db="EMBL/GenBank/DDBJ databases">
        <title>Genomic Encyclopedia of Type Strains, Phase IV (KMG-IV): sequencing the most valuable type-strain genomes for metagenomic binning, comparative biology and taxonomic classification.</title>
        <authorList>
            <person name="Goeker M."/>
        </authorList>
    </citation>
    <scope>NUCLEOTIDE SEQUENCE [LARGE SCALE GENOMIC DNA]</scope>
    <source>
        <strain evidence="2 3">DSM 15049</strain>
    </source>
</reference>
<proteinExistence type="predicted"/>
<evidence type="ECO:0000256" key="1">
    <source>
        <dbReference type="SAM" id="Phobius"/>
    </source>
</evidence>